<feature type="compositionally biased region" description="Basic and acidic residues" evidence="1">
    <location>
        <begin position="216"/>
        <end position="226"/>
    </location>
</feature>
<comment type="caution">
    <text evidence="2">The sequence shown here is derived from an EMBL/GenBank/DDBJ whole genome shotgun (WGS) entry which is preliminary data.</text>
</comment>
<feature type="compositionally biased region" description="Low complexity" evidence="1">
    <location>
        <begin position="614"/>
        <end position="627"/>
    </location>
</feature>
<dbReference type="EMBL" id="JAHLQT010033114">
    <property type="protein sequence ID" value="KAG7159457.1"/>
    <property type="molecule type" value="Genomic_DNA"/>
</dbReference>
<accession>A0A8J5MQ72</accession>
<keyword evidence="3" id="KW-1185">Reference proteome</keyword>
<gene>
    <name evidence="2" type="ORF">Hamer_G004085</name>
</gene>
<proteinExistence type="predicted"/>
<reference evidence="2" key="1">
    <citation type="journal article" date="2021" name="Sci. Adv.">
        <title>The American lobster genome reveals insights on longevity, neural, and immune adaptations.</title>
        <authorList>
            <person name="Polinski J.M."/>
            <person name="Zimin A.V."/>
            <person name="Clark K.F."/>
            <person name="Kohn A.B."/>
            <person name="Sadowski N."/>
            <person name="Timp W."/>
            <person name="Ptitsyn A."/>
            <person name="Khanna P."/>
            <person name="Romanova D.Y."/>
            <person name="Williams P."/>
            <person name="Greenwood S.J."/>
            <person name="Moroz L.L."/>
            <person name="Walt D.R."/>
            <person name="Bodnar A.G."/>
        </authorList>
    </citation>
    <scope>NUCLEOTIDE SEQUENCE</scope>
    <source>
        <strain evidence="2">GMGI-L3</strain>
    </source>
</reference>
<feature type="region of interest" description="Disordered" evidence="1">
    <location>
        <begin position="591"/>
        <end position="627"/>
    </location>
</feature>
<name>A0A8J5MQ72_HOMAM</name>
<feature type="region of interest" description="Disordered" evidence="1">
    <location>
        <begin position="62"/>
        <end position="271"/>
    </location>
</feature>
<evidence type="ECO:0000313" key="3">
    <source>
        <dbReference type="Proteomes" id="UP000747542"/>
    </source>
</evidence>
<dbReference type="AlphaFoldDB" id="A0A8J5MQ72"/>
<feature type="compositionally biased region" description="Acidic residues" evidence="1">
    <location>
        <begin position="493"/>
        <end position="532"/>
    </location>
</feature>
<feature type="compositionally biased region" description="Acidic residues" evidence="1">
    <location>
        <begin position="102"/>
        <end position="114"/>
    </location>
</feature>
<feature type="compositionally biased region" description="Acidic residues" evidence="1">
    <location>
        <begin position="122"/>
        <end position="133"/>
    </location>
</feature>
<dbReference type="Proteomes" id="UP000747542">
    <property type="component" value="Unassembled WGS sequence"/>
</dbReference>
<feature type="compositionally biased region" description="Basic and acidic residues" evidence="1">
    <location>
        <begin position="134"/>
        <end position="146"/>
    </location>
</feature>
<organism evidence="2 3">
    <name type="scientific">Homarus americanus</name>
    <name type="common">American lobster</name>
    <dbReference type="NCBI Taxonomy" id="6706"/>
    <lineage>
        <taxon>Eukaryota</taxon>
        <taxon>Metazoa</taxon>
        <taxon>Ecdysozoa</taxon>
        <taxon>Arthropoda</taxon>
        <taxon>Crustacea</taxon>
        <taxon>Multicrustacea</taxon>
        <taxon>Malacostraca</taxon>
        <taxon>Eumalacostraca</taxon>
        <taxon>Eucarida</taxon>
        <taxon>Decapoda</taxon>
        <taxon>Pleocyemata</taxon>
        <taxon>Astacidea</taxon>
        <taxon>Nephropoidea</taxon>
        <taxon>Nephropidae</taxon>
        <taxon>Homarus</taxon>
    </lineage>
</organism>
<evidence type="ECO:0000256" key="1">
    <source>
        <dbReference type="SAM" id="MobiDB-lite"/>
    </source>
</evidence>
<feature type="compositionally biased region" description="Basic and acidic residues" evidence="1">
    <location>
        <begin position="71"/>
        <end position="85"/>
    </location>
</feature>
<feature type="compositionally biased region" description="Basic and acidic residues" evidence="1">
    <location>
        <begin position="724"/>
        <end position="739"/>
    </location>
</feature>
<feature type="region of interest" description="Disordered" evidence="1">
    <location>
        <begin position="705"/>
        <end position="739"/>
    </location>
</feature>
<protein>
    <submittedName>
        <fullName evidence="2">Uncharacterized protein</fullName>
    </submittedName>
</protein>
<feature type="compositionally biased region" description="Basic and acidic residues" evidence="1">
    <location>
        <begin position="163"/>
        <end position="205"/>
    </location>
</feature>
<sequence length="856" mass="95282">MDILRLRERVLAERAAKGGTTPTDMGIYVEDNGTEKVYALTPAAKAWAKSRVQKIKEVTAQTVTQDCDNDDPGRQDSDQQHHIDQEDVFPNDEGFNKLLENLSEESQDSEEELEDQRGSQNIEDEIDEELPELEEVKGSEEYKTTDKTLISQHTSPAEVPEGVNKREENEGVNKREENEGVNKREEKEGVNREGFSDALKIKLPLEPDDSQGSKVSIDDKVQKDFEGNNSPALHDNSPALHDNSPALHDNSPALHDNSPALHDNSPALHDNCSQISKSENETEDNCSTCSSNCPHKRDDDQLLYKSCLNFLKSHSKMPQDVDSGGGKANDTKDLLGEIWDLTEVMHTPASPELYSDSDGQAYVRQLVSDHNTQPQNDSDIEEILENMEFETDNLQSVYRRHNLLALNTSQETPDDSEPDDDFNDEVDELISNRDVRNTDDLNGAVRDIIGVNSREVRVSPTPAPLFGERWVEEVRRQIIEEADWQDEVECITNTSEEDESVDDLNVETPEESSLVEDDSSLADEEDLMEDDSHESVFEEESVSHESVFEEESVSHESVFEEESVSSISPVFNKGPEADGLLRYGVPVAPPPLFTQADGDTSDVTPGFKEDLETSSSCSSLSPSSLHDSWTHEDNIVIQPSSENDSYFPTTTSSHISRLVGGTTVVSGLSITPQPTESCSCEDSQPTEPDCHLAAEASNLRAFESQLTVKDSQRTAKDSQTTAKDNTHYHRDDLQPRDVRECPTPLAADVGTKRGVSDVRRVTRDMETLAGGDWTSGTTSSRRQDSIFSTRDALRSSHEAFVRGRNIGSLLIIREEDDVRAQVNPQVVVPSVSRPFQVCGRRGRRPLVVEIEEEEDV</sequence>
<feature type="region of interest" description="Disordered" evidence="1">
    <location>
        <begin position="493"/>
        <end position="533"/>
    </location>
</feature>
<evidence type="ECO:0000313" key="2">
    <source>
        <dbReference type="EMBL" id="KAG7159457.1"/>
    </source>
</evidence>